<dbReference type="PROSITE" id="PS01186">
    <property type="entry name" value="EGF_2"/>
    <property type="match status" value="3"/>
</dbReference>
<feature type="domain" description="EGF-like" evidence="18">
    <location>
        <begin position="454"/>
        <end position="490"/>
    </location>
</feature>
<gene>
    <name evidence="20" type="ORF">CAUJ_LOCUS8267</name>
</gene>
<evidence type="ECO:0000256" key="8">
    <source>
        <dbReference type="ARBA" id="ARBA00023065"/>
    </source>
</evidence>
<evidence type="ECO:0000256" key="4">
    <source>
        <dbReference type="ARBA" id="ARBA00022461"/>
    </source>
</evidence>
<evidence type="ECO:0000256" key="17">
    <source>
        <dbReference type="SAM" id="Phobius"/>
    </source>
</evidence>
<feature type="disulfide bond" evidence="14">
    <location>
        <begin position="442"/>
        <end position="451"/>
    </location>
</feature>
<feature type="domain" description="EGF-like" evidence="18">
    <location>
        <begin position="160"/>
        <end position="199"/>
    </location>
</feature>
<evidence type="ECO:0000256" key="9">
    <source>
        <dbReference type="ARBA" id="ARBA00023136"/>
    </source>
</evidence>
<keyword evidence="9 17" id="KW-0472">Membrane</keyword>
<dbReference type="EMBL" id="CAJGYM010000027">
    <property type="protein sequence ID" value="CAD6192348.1"/>
    <property type="molecule type" value="Genomic_DNA"/>
</dbReference>
<evidence type="ECO:0000256" key="3">
    <source>
        <dbReference type="ARBA" id="ARBA00022448"/>
    </source>
</evidence>
<evidence type="ECO:0000256" key="13">
    <source>
        <dbReference type="ARBA" id="ARBA00023303"/>
    </source>
</evidence>
<dbReference type="GO" id="GO:0005509">
    <property type="term" value="F:calcium ion binding"/>
    <property type="evidence" value="ECO:0007669"/>
    <property type="project" value="InterPro"/>
</dbReference>
<dbReference type="GO" id="GO:0015280">
    <property type="term" value="F:ligand-gated sodium channel activity"/>
    <property type="evidence" value="ECO:0007669"/>
    <property type="project" value="TreeGrafter"/>
</dbReference>
<dbReference type="InterPro" id="IPR001873">
    <property type="entry name" value="ENaC"/>
</dbReference>
<keyword evidence="12 15" id="KW-0739">Sodium transport</keyword>
<dbReference type="OrthoDB" id="5800348at2759"/>
<feature type="disulfide bond" evidence="14">
    <location>
        <begin position="480"/>
        <end position="489"/>
    </location>
</feature>
<dbReference type="Pfam" id="PF00858">
    <property type="entry name" value="ASC"/>
    <property type="match status" value="1"/>
</dbReference>
<evidence type="ECO:0000256" key="16">
    <source>
        <dbReference type="SAM" id="MobiDB-lite"/>
    </source>
</evidence>
<keyword evidence="8 15" id="KW-0406">Ion transport</keyword>
<feature type="domain" description="EGF-like" evidence="18">
    <location>
        <begin position="412"/>
        <end position="452"/>
    </location>
</feature>
<dbReference type="PANTHER" id="PTHR11690">
    <property type="entry name" value="AMILORIDE-SENSITIVE SODIUM CHANNEL-RELATED"/>
    <property type="match status" value="1"/>
</dbReference>
<evidence type="ECO:0000256" key="11">
    <source>
        <dbReference type="ARBA" id="ARBA00023180"/>
    </source>
</evidence>
<keyword evidence="4 15" id="KW-0894">Sodium channel</keyword>
<keyword evidence="7" id="KW-0915">Sodium</keyword>
<dbReference type="InterPro" id="IPR000742">
    <property type="entry name" value="EGF"/>
</dbReference>
<feature type="disulfide bond" evidence="14">
    <location>
        <begin position="148"/>
        <end position="157"/>
    </location>
</feature>
<dbReference type="AlphaFoldDB" id="A0A8S1HDJ4"/>
<keyword evidence="14" id="KW-0245">EGF-like domain</keyword>
<evidence type="ECO:0000313" key="21">
    <source>
        <dbReference type="Proteomes" id="UP000835052"/>
    </source>
</evidence>
<dbReference type="PROSITE" id="PS00022">
    <property type="entry name" value="EGF_1"/>
    <property type="match status" value="5"/>
</dbReference>
<keyword evidence="13 15" id="KW-0407">Ion channel</keyword>
<dbReference type="SMART" id="SM00321">
    <property type="entry name" value="WSC"/>
    <property type="match status" value="1"/>
</dbReference>
<keyword evidence="3 15" id="KW-0813">Transport</keyword>
<keyword evidence="11" id="KW-0325">Glycoprotein</keyword>
<dbReference type="Gene3D" id="2.10.25.10">
    <property type="entry name" value="Laminin"/>
    <property type="match status" value="5"/>
</dbReference>
<evidence type="ECO:0000259" key="19">
    <source>
        <dbReference type="PROSITE" id="PS51212"/>
    </source>
</evidence>
<name>A0A8S1HDJ4_9PELO</name>
<evidence type="ECO:0000256" key="1">
    <source>
        <dbReference type="ARBA" id="ARBA00004141"/>
    </source>
</evidence>
<dbReference type="PROSITE" id="PS50026">
    <property type="entry name" value="EGF_3"/>
    <property type="match status" value="6"/>
</dbReference>
<keyword evidence="10 14" id="KW-1015">Disulfide bond</keyword>
<comment type="caution">
    <text evidence="14">Lacks conserved residue(s) required for the propagation of feature annotation.</text>
</comment>
<proteinExistence type="inferred from homology"/>
<evidence type="ECO:0000256" key="7">
    <source>
        <dbReference type="ARBA" id="ARBA00023053"/>
    </source>
</evidence>
<dbReference type="SMART" id="SM00181">
    <property type="entry name" value="EGF"/>
    <property type="match status" value="7"/>
</dbReference>
<feature type="domain" description="WSC" evidence="19">
    <location>
        <begin position="207"/>
        <end position="300"/>
    </location>
</feature>
<keyword evidence="21" id="KW-1185">Reference proteome</keyword>
<feature type="transmembrane region" description="Helical" evidence="17">
    <location>
        <begin position="860"/>
        <end position="893"/>
    </location>
</feature>
<organism evidence="20 21">
    <name type="scientific">Caenorhabditis auriculariae</name>
    <dbReference type="NCBI Taxonomy" id="2777116"/>
    <lineage>
        <taxon>Eukaryota</taxon>
        <taxon>Metazoa</taxon>
        <taxon>Ecdysozoa</taxon>
        <taxon>Nematoda</taxon>
        <taxon>Chromadorea</taxon>
        <taxon>Rhabditida</taxon>
        <taxon>Rhabditina</taxon>
        <taxon>Rhabditomorpha</taxon>
        <taxon>Rhabditoidea</taxon>
        <taxon>Rhabditidae</taxon>
        <taxon>Peloderinae</taxon>
        <taxon>Caenorhabditis</taxon>
    </lineage>
</organism>
<sequence>MNETVHGNHCSRRDETKSVKKTAQKLSTKELSEWKMGFQLLFLLPLHLFLLSSAAPKKCQPANSNPPHGCRNFGLCKSPTQTMIADKDSTETCQLGCSSIDDCVCVNGVSSKPATCDTVNENCNADSCKNKNGHYRCINGIGTTQCVCEIGYGGDDCNTVTDWCANKNLCGNGATCEAVYNGTDYYCNCTEDWQNRNCYKSNILSWNPIKEGCYEYNENLTSTSYDMLSDPSMTIELCRDAARNAKSDFFAVCGTDCYHGEENPMTEEFHNDGDCDTSCPGNDTEQCGKVENRCWVYDNTDKEYEENRCENDPTLCNADWDQGICVNNLDGYSCRSCSLATRNPCQNNATCLEKPNNNYLCVCPDGFSGKTCEKVEICNSTTCFFGGTCTTLDSGDFQCACLQYYYGNRCEFVNRCNYNNPCVHGKCEAVPGVDPMDFSCTCDNGWTGPTCAEMTNFCEPNPCLYGGVCTPKFLGYDCDCPDGSSGVNCSELVDYCIPYTDKKGRSIKTPCNSKDDGAVCTNVLKGYTCNCTEMWIMANCDLSIIIYDVLTAVYGKIDDTMVALLNELMNNPSMIKDLVPFIVGMLDESNRTSLSWTAEDLFEWIAFEQKRLNYEKDIVKWNDVVLGNCFTFNYRDSNETFERRMLGAPGGLQALMRVRQDEYAPWTDVSAILVFIHDKDDYVFSESVRYNAQPSTGTMLNVYDDRYTRLGGSYGVCVRNISEVAAYYYPGAYTTDGCLRTCYQDMLEQKCECMDPRYPMPNGTTTCQLEQRNCVIDASDNAGDPSTWKSCVCPLPCENIAYSVTWSSNRFVDYPVECREASNVSICMERYTDETLITVNLPKLDYQIYQETKSMDLNKFISYLGGLLGVLMGICIISFIELFFLLVHLFLVLIEKDK</sequence>
<accession>A0A8S1HDJ4</accession>
<keyword evidence="6 17" id="KW-1133">Transmembrane helix</keyword>
<evidence type="ECO:0000256" key="12">
    <source>
        <dbReference type="ARBA" id="ARBA00023201"/>
    </source>
</evidence>
<feature type="domain" description="EGF-like" evidence="18">
    <location>
        <begin position="335"/>
        <end position="373"/>
    </location>
</feature>
<evidence type="ECO:0000256" key="2">
    <source>
        <dbReference type="ARBA" id="ARBA00007193"/>
    </source>
</evidence>
<comment type="caution">
    <text evidence="20">The sequence shown here is derived from an EMBL/GenBank/DDBJ whole genome shotgun (WGS) entry which is preliminary data.</text>
</comment>
<evidence type="ECO:0000256" key="14">
    <source>
        <dbReference type="PROSITE-ProRule" id="PRU00076"/>
    </source>
</evidence>
<reference evidence="20" key="1">
    <citation type="submission" date="2020-10" db="EMBL/GenBank/DDBJ databases">
        <authorList>
            <person name="Kikuchi T."/>
        </authorList>
    </citation>
    <scope>NUCLEOTIDE SEQUENCE</scope>
    <source>
        <strain evidence="20">NKZ352</strain>
    </source>
</reference>
<dbReference type="PRINTS" id="PR01078">
    <property type="entry name" value="AMINACHANNEL"/>
</dbReference>
<dbReference type="GO" id="GO:0005886">
    <property type="term" value="C:plasma membrane"/>
    <property type="evidence" value="ECO:0007669"/>
    <property type="project" value="TreeGrafter"/>
</dbReference>
<dbReference type="Pfam" id="PF00008">
    <property type="entry name" value="EGF"/>
    <property type="match status" value="1"/>
</dbReference>
<dbReference type="SMART" id="SM00179">
    <property type="entry name" value="EGF_CA"/>
    <property type="match status" value="5"/>
</dbReference>
<keyword evidence="5 15" id="KW-0812">Transmembrane</keyword>
<feature type="disulfide bond" evidence="14">
    <location>
        <begin position="401"/>
        <end position="410"/>
    </location>
</feature>
<dbReference type="SUPFAM" id="SSF57196">
    <property type="entry name" value="EGF/Laminin"/>
    <property type="match status" value="4"/>
</dbReference>
<dbReference type="CDD" id="cd00054">
    <property type="entry name" value="EGF_CA"/>
    <property type="match status" value="1"/>
</dbReference>
<comment type="similarity">
    <text evidence="2 15">Belongs to the amiloride-sensitive sodium channel (TC 1.A.6) family.</text>
</comment>
<dbReference type="InterPro" id="IPR002889">
    <property type="entry name" value="WSC_carb-bd"/>
</dbReference>
<dbReference type="InterPro" id="IPR001881">
    <property type="entry name" value="EGF-like_Ca-bd_dom"/>
</dbReference>
<feature type="disulfide bond" evidence="14">
    <location>
        <begin position="170"/>
        <end position="187"/>
    </location>
</feature>
<evidence type="ECO:0000256" key="6">
    <source>
        <dbReference type="ARBA" id="ARBA00022989"/>
    </source>
</evidence>
<dbReference type="PROSITE" id="PS51212">
    <property type="entry name" value="WSC"/>
    <property type="match status" value="1"/>
</dbReference>
<comment type="subcellular location">
    <subcellularLocation>
        <location evidence="1">Membrane</location>
        <topology evidence="1">Multi-pass membrane protein</topology>
    </subcellularLocation>
</comment>
<feature type="domain" description="EGF-like" evidence="18">
    <location>
        <begin position="119"/>
        <end position="158"/>
    </location>
</feature>
<feature type="disulfide bond" evidence="14">
    <location>
        <begin position="363"/>
        <end position="372"/>
    </location>
</feature>
<feature type="domain" description="EGF-like" evidence="18">
    <location>
        <begin position="374"/>
        <end position="411"/>
    </location>
</feature>
<evidence type="ECO:0000313" key="20">
    <source>
        <dbReference type="EMBL" id="CAD6192348.1"/>
    </source>
</evidence>
<dbReference type="PANTHER" id="PTHR11690:SF177">
    <property type="entry name" value="EGF-LIKE DOMAIN-CONTAINING PROTEIN"/>
    <property type="match status" value="1"/>
</dbReference>
<evidence type="ECO:0000256" key="15">
    <source>
        <dbReference type="RuleBase" id="RU000679"/>
    </source>
</evidence>
<feature type="region of interest" description="Disordered" evidence="16">
    <location>
        <begin position="1"/>
        <end position="22"/>
    </location>
</feature>
<evidence type="ECO:0000259" key="18">
    <source>
        <dbReference type="PROSITE" id="PS50026"/>
    </source>
</evidence>
<dbReference type="Proteomes" id="UP000835052">
    <property type="component" value="Unassembled WGS sequence"/>
</dbReference>
<feature type="disulfide bond" evidence="14">
    <location>
        <begin position="189"/>
        <end position="198"/>
    </location>
</feature>
<protein>
    <submittedName>
        <fullName evidence="20">Uncharacterized protein</fullName>
    </submittedName>
</protein>
<evidence type="ECO:0000256" key="5">
    <source>
        <dbReference type="ARBA" id="ARBA00022692"/>
    </source>
</evidence>
<evidence type="ECO:0000256" key="10">
    <source>
        <dbReference type="ARBA" id="ARBA00023157"/>
    </source>
</evidence>
<dbReference type="Gene3D" id="1.10.287.820">
    <property type="entry name" value="Acid-sensing ion channel domain"/>
    <property type="match status" value="1"/>
</dbReference>
<dbReference type="Gene3D" id="1.10.287.770">
    <property type="entry name" value="YojJ-like"/>
    <property type="match status" value="1"/>
</dbReference>